<gene>
    <name evidence="8 12" type="primary">selA</name>
    <name evidence="12" type="ORF">E6K79_06555</name>
</gene>
<keyword evidence="6 8" id="KW-0711">Selenium</keyword>
<protein>
    <recommendedName>
        <fullName evidence="8">L-seryl-tRNA(Sec) selenium transferase</fullName>
        <ecNumber evidence="8">2.9.1.1</ecNumber>
    </recommendedName>
    <alternativeName>
        <fullName evidence="8">Selenocysteine synthase</fullName>
        <shortName evidence="8">Sec synthase</shortName>
    </alternativeName>
    <alternativeName>
        <fullName evidence="8">Selenocysteinyl-tRNA(Sec) synthase</fullName>
    </alternativeName>
</protein>
<dbReference type="HAMAP" id="MF_00423">
    <property type="entry name" value="SelA"/>
    <property type="match status" value="1"/>
</dbReference>
<name>A0A538TM48_UNCEI</name>
<dbReference type="PANTHER" id="PTHR32328">
    <property type="entry name" value="L-SERYL-TRNA(SEC) SELENIUM TRANSFERASE"/>
    <property type="match status" value="1"/>
</dbReference>
<dbReference type="AlphaFoldDB" id="A0A538TM48"/>
<comment type="cofactor">
    <cofactor evidence="1 8 9">
        <name>pyridoxal 5'-phosphate</name>
        <dbReference type="ChEBI" id="CHEBI:597326"/>
    </cofactor>
</comment>
<evidence type="ECO:0000256" key="7">
    <source>
        <dbReference type="ARBA" id="ARBA00044507"/>
    </source>
</evidence>
<evidence type="ECO:0000256" key="10">
    <source>
        <dbReference type="SAM" id="MobiDB-lite"/>
    </source>
</evidence>
<feature type="region of interest" description="Disordered" evidence="10">
    <location>
        <begin position="1"/>
        <end position="38"/>
    </location>
</feature>
<accession>A0A538TM48</accession>
<dbReference type="Pfam" id="PF03841">
    <property type="entry name" value="SelA"/>
    <property type="match status" value="1"/>
</dbReference>
<evidence type="ECO:0000256" key="5">
    <source>
        <dbReference type="ARBA" id="ARBA00022917"/>
    </source>
</evidence>
<keyword evidence="3 8" id="KW-0808">Transferase</keyword>
<dbReference type="InterPro" id="IPR004534">
    <property type="entry name" value="SelA_trans"/>
</dbReference>
<evidence type="ECO:0000313" key="12">
    <source>
        <dbReference type="EMBL" id="TMQ64694.1"/>
    </source>
</evidence>
<dbReference type="Proteomes" id="UP000317691">
    <property type="component" value="Unassembled WGS sequence"/>
</dbReference>
<proteinExistence type="inferred from homology"/>
<feature type="compositionally biased region" description="Gly residues" evidence="10">
    <location>
        <begin position="18"/>
        <end position="27"/>
    </location>
</feature>
<evidence type="ECO:0000313" key="13">
    <source>
        <dbReference type="Proteomes" id="UP000317691"/>
    </source>
</evidence>
<feature type="domain" description="L-seryl-tRNA selenium transferase N-terminal" evidence="11">
    <location>
        <begin position="39"/>
        <end position="78"/>
    </location>
</feature>
<dbReference type="Gene3D" id="3.90.1150.180">
    <property type="match status" value="1"/>
</dbReference>
<dbReference type="GO" id="GO:0005737">
    <property type="term" value="C:cytoplasm"/>
    <property type="evidence" value="ECO:0007669"/>
    <property type="project" value="UniProtKB-SubCell"/>
</dbReference>
<comment type="function">
    <text evidence="8">Converts seryl-tRNA(Sec) to selenocysteinyl-tRNA(Sec) required for selenoprotein biosynthesis.</text>
</comment>
<dbReference type="InterPro" id="IPR018319">
    <property type="entry name" value="SelA-like"/>
</dbReference>
<dbReference type="SUPFAM" id="SSF53383">
    <property type="entry name" value="PLP-dependent transferases"/>
    <property type="match status" value="1"/>
</dbReference>
<comment type="subcellular location">
    <subcellularLocation>
        <location evidence="8">Cytoplasm</location>
    </subcellularLocation>
</comment>
<dbReference type="PANTHER" id="PTHR32328:SF0">
    <property type="entry name" value="L-SERYL-TRNA(SEC) SELENIUM TRANSFERASE"/>
    <property type="match status" value="1"/>
</dbReference>
<dbReference type="GO" id="GO:0001514">
    <property type="term" value="P:selenocysteine incorporation"/>
    <property type="evidence" value="ECO:0007669"/>
    <property type="project" value="UniProtKB-UniRule"/>
</dbReference>
<dbReference type="InterPro" id="IPR015421">
    <property type="entry name" value="PyrdxlP-dep_Trfase_major"/>
</dbReference>
<evidence type="ECO:0000259" key="11">
    <source>
        <dbReference type="Pfam" id="PF12390"/>
    </source>
</evidence>
<dbReference type="Pfam" id="PF12390">
    <property type="entry name" value="Se-cys_synth_N"/>
    <property type="match status" value="1"/>
</dbReference>
<feature type="modified residue" description="N6-(pyridoxal phosphate)lysine" evidence="8 9">
    <location>
        <position position="326"/>
    </location>
</feature>
<keyword evidence="5 8" id="KW-0648">Protein biosynthesis</keyword>
<comment type="similarity">
    <text evidence="7 8">Belongs to the SelA family.</text>
</comment>
<evidence type="ECO:0000256" key="8">
    <source>
        <dbReference type="HAMAP-Rule" id="MF_00423"/>
    </source>
</evidence>
<dbReference type="EC" id="2.9.1.1" evidence="8"/>
<evidence type="ECO:0000256" key="2">
    <source>
        <dbReference type="ARBA" id="ARBA00022490"/>
    </source>
</evidence>
<evidence type="ECO:0000256" key="1">
    <source>
        <dbReference type="ARBA" id="ARBA00001933"/>
    </source>
</evidence>
<organism evidence="12 13">
    <name type="scientific">Eiseniibacteriota bacterium</name>
    <dbReference type="NCBI Taxonomy" id="2212470"/>
    <lineage>
        <taxon>Bacteria</taxon>
        <taxon>Candidatus Eiseniibacteriota</taxon>
    </lineage>
</organism>
<comment type="pathway">
    <text evidence="8">Aminoacyl-tRNA biosynthesis; selenocysteinyl-tRNA(Sec) biosynthesis; selenocysteinyl-tRNA(Sec) from L-seryl-tRNA(Sec) (bacterial route): step 1/1.</text>
</comment>
<dbReference type="Gene3D" id="3.40.640.10">
    <property type="entry name" value="Type I PLP-dependent aspartate aminotransferase-like (Major domain)"/>
    <property type="match status" value="1"/>
</dbReference>
<dbReference type="NCBIfam" id="TIGR00474">
    <property type="entry name" value="selA"/>
    <property type="match status" value="1"/>
</dbReference>
<dbReference type="GO" id="GO:0001717">
    <property type="term" value="P:conversion of seryl-tRNAsec to selenocys-tRNAsec"/>
    <property type="evidence" value="ECO:0007669"/>
    <property type="project" value="UniProtKB-UniRule"/>
</dbReference>
<reference evidence="12 13" key="1">
    <citation type="journal article" date="2019" name="Nat. Microbiol.">
        <title>Mediterranean grassland soil C-N compound turnover is dependent on rainfall and depth, and is mediated by genomically divergent microorganisms.</title>
        <authorList>
            <person name="Diamond S."/>
            <person name="Andeer P.F."/>
            <person name="Li Z."/>
            <person name="Crits-Christoph A."/>
            <person name="Burstein D."/>
            <person name="Anantharaman K."/>
            <person name="Lane K.R."/>
            <person name="Thomas B.C."/>
            <person name="Pan C."/>
            <person name="Northen T.R."/>
            <person name="Banfield J.F."/>
        </authorList>
    </citation>
    <scope>NUCLEOTIDE SEQUENCE [LARGE SCALE GENOMIC DNA]</scope>
    <source>
        <strain evidence="12">WS_9</strain>
    </source>
</reference>
<sequence length="501" mass="52761">MPRRSGRRAPGQPVGPGRVPGRGGVSAGGARRNGARGKLRAIPSVESLLQTQALAELGARVPRSVVVGAARETLAALRDSLRRGAQGSAPSVESLAAETRRRAEQSLVPSLKSVINATGVILHTHLGRATLPETAVAAVTEAARSYTNLEIDLESGKRGSRMAHLEPLLRQLLGAPAVLVVNNNAAAMLLALNTLASGREAVISRGHLVEIGGSFRIPEILERAGATLREVGTTNRTRLRDYEGAIGPKTGLLLRVHASNFAIVGFSESVSREDLVRLARRKKIPLLEDVGSGALIDLRQLGLPEEPLLKEALAEGVPLACASGDKLLGGPQAGILAGTKRMIEACRANPMARALRVDKLTLAALEATLRLYRDPETLRAAVPVLRMLGEPADTVRARARRVVRGLGAELAVLTGAEVIASTAEVGGGSMPLARVPSYAVSVRAPRGKIADLARALRLGPDPVLGRIEADRLLLDMRTVAKSEVPRLIASLVRASREGEQG</sequence>
<comment type="caution">
    <text evidence="12">The sequence shown here is derived from an EMBL/GenBank/DDBJ whole genome shotgun (WGS) entry which is preliminary data.</text>
</comment>
<comment type="catalytic activity">
    <reaction evidence="8">
        <text>L-seryl-tRNA(Sec) + selenophosphate + H(+) = L-selenocysteinyl-tRNA(Sec) + phosphate</text>
        <dbReference type="Rhea" id="RHEA:22728"/>
        <dbReference type="Rhea" id="RHEA-COMP:9742"/>
        <dbReference type="Rhea" id="RHEA-COMP:9743"/>
        <dbReference type="ChEBI" id="CHEBI:15378"/>
        <dbReference type="ChEBI" id="CHEBI:16144"/>
        <dbReference type="ChEBI" id="CHEBI:43474"/>
        <dbReference type="ChEBI" id="CHEBI:78533"/>
        <dbReference type="ChEBI" id="CHEBI:78573"/>
        <dbReference type="EC" id="2.9.1.1"/>
    </reaction>
</comment>
<keyword evidence="2 8" id="KW-0963">Cytoplasm</keyword>
<dbReference type="UniPathway" id="UPA00906">
    <property type="reaction ID" value="UER00896"/>
</dbReference>
<dbReference type="InterPro" id="IPR015424">
    <property type="entry name" value="PyrdxlP-dep_Trfase"/>
</dbReference>
<feature type="compositionally biased region" description="Low complexity" evidence="10">
    <location>
        <begin position="8"/>
        <end position="17"/>
    </location>
</feature>
<dbReference type="GO" id="GO:0004125">
    <property type="term" value="F:L-seryl-tRNA(Sec) selenium transferase activity"/>
    <property type="evidence" value="ECO:0007669"/>
    <property type="project" value="UniProtKB-UniRule"/>
</dbReference>
<evidence type="ECO:0000256" key="4">
    <source>
        <dbReference type="ARBA" id="ARBA00022898"/>
    </source>
</evidence>
<dbReference type="EMBL" id="VBOZ01000017">
    <property type="protein sequence ID" value="TMQ64694.1"/>
    <property type="molecule type" value="Genomic_DNA"/>
</dbReference>
<evidence type="ECO:0000256" key="9">
    <source>
        <dbReference type="PIRSR" id="PIRSR618319-50"/>
    </source>
</evidence>
<evidence type="ECO:0000256" key="6">
    <source>
        <dbReference type="ARBA" id="ARBA00023266"/>
    </source>
</evidence>
<evidence type="ECO:0000256" key="3">
    <source>
        <dbReference type="ARBA" id="ARBA00022679"/>
    </source>
</evidence>
<dbReference type="InterPro" id="IPR025862">
    <property type="entry name" value="SelA_trans_N_dom"/>
</dbReference>
<keyword evidence="4 8" id="KW-0663">Pyridoxal phosphate</keyword>